<dbReference type="RefSeq" id="WP_272750793.1">
    <property type="nucleotide sequence ID" value="NZ_JAQQLF010000004.1"/>
</dbReference>
<gene>
    <name evidence="4" type="ORF">PQU95_03990</name>
</gene>
<name>A0ABT5IUY0_9NEIS</name>
<dbReference type="PANTHER" id="PTHR33540:SF1">
    <property type="entry name" value="N-ACETYLMURAMATE_N-ACETYLGLUCOSAMINE KINASE"/>
    <property type="match status" value="1"/>
</dbReference>
<protein>
    <submittedName>
        <fullName evidence="4">Phosphotransferase</fullName>
    </submittedName>
</protein>
<dbReference type="InterPro" id="IPR011009">
    <property type="entry name" value="Kinase-like_dom_sf"/>
</dbReference>
<dbReference type="SUPFAM" id="SSF56112">
    <property type="entry name" value="Protein kinase-like (PK-like)"/>
    <property type="match status" value="1"/>
</dbReference>
<accession>A0ABT5IUY0</accession>
<sequence>MQRLEALKAWLATQFPGQDVAVEFAAADADFRRYFRATLADGSTRIVMDAPPEHKNTDSFVSVRELFAPAANVPAIYARDAAQGFMLLQDMGKITYLAALQHDERTLVHKHLLLEAVDTLVAIQKLSQPGVLPEFDRAFQLREVNLLPEWYASKELGKPLTFAQRKLWDAGINVLLPAIDAQAKVYMHRDFTVRNLMLTPGQPAVLDFQDAVYGPIAYDLVSLLRDAYIGWDEEFVLDVVVRYWEKARAAGLPVPAQIDDFYRDVEWAGIQRHLKIVGLFARLAHRDGKTQYLAEIPRILRYLKKATRRYGELLPLFQLLADLVGLDEEDNDDSIQSVFSHTRIASDE</sequence>
<dbReference type="InterPro" id="IPR054791">
    <property type="entry name" value="AmgK"/>
</dbReference>
<keyword evidence="2" id="KW-0067">ATP-binding</keyword>
<keyword evidence="1" id="KW-0547">Nucleotide-binding</keyword>
<reference evidence="4 5" key="1">
    <citation type="submission" date="2023-01" db="EMBL/GenBank/DDBJ databases">
        <title>Novel species of the genus Vogesella isolated from rivers.</title>
        <authorList>
            <person name="Lu H."/>
        </authorList>
    </citation>
    <scope>NUCLEOTIDE SEQUENCE [LARGE SCALE GENOMIC DNA]</scope>
    <source>
        <strain evidence="4 5">DC21W</strain>
    </source>
</reference>
<proteinExistence type="predicted"/>
<dbReference type="EMBL" id="JAQQLF010000004">
    <property type="protein sequence ID" value="MDC7716384.1"/>
    <property type="molecule type" value="Genomic_DNA"/>
</dbReference>
<feature type="domain" description="Aminoglycoside phosphotransferase" evidence="3">
    <location>
        <begin position="23"/>
        <end position="251"/>
    </location>
</feature>
<dbReference type="PANTHER" id="PTHR33540">
    <property type="entry name" value="TRNA THREONYLCARBAMOYLADENOSINE BIOSYNTHESIS PROTEIN TSAE"/>
    <property type="match status" value="1"/>
</dbReference>
<evidence type="ECO:0000313" key="4">
    <source>
        <dbReference type="EMBL" id="MDC7716384.1"/>
    </source>
</evidence>
<keyword evidence="5" id="KW-1185">Reference proteome</keyword>
<dbReference type="Pfam" id="PF01636">
    <property type="entry name" value="APH"/>
    <property type="match status" value="1"/>
</dbReference>
<evidence type="ECO:0000259" key="3">
    <source>
        <dbReference type="Pfam" id="PF01636"/>
    </source>
</evidence>
<dbReference type="Gene3D" id="3.30.200.20">
    <property type="entry name" value="Phosphorylase Kinase, domain 1"/>
    <property type="match status" value="1"/>
</dbReference>
<dbReference type="Gene3D" id="3.90.1200.10">
    <property type="match status" value="1"/>
</dbReference>
<organism evidence="4 5">
    <name type="scientific">Vogesella aquatica</name>
    <dbReference type="NCBI Taxonomy" id="2984206"/>
    <lineage>
        <taxon>Bacteria</taxon>
        <taxon>Pseudomonadati</taxon>
        <taxon>Pseudomonadota</taxon>
        <taxon>Betaproteobacteria</taxon>
        <taxon>Neisseriales</taxon>
        <taxon>Chromobacteriaceae</taxon>
        <taxon>Vogesella</taxon>
    </lineage>
</organism>
<dbReference type="Proteomes" id="UP001219956">
    <property type="component" value="Unassembled WGS sequence"/>
</dbReference>
<evidence type="ECO:0000313" key="5">
    <source>
        <dbReference type="Proteomes" id="UP001219956"/>
    </source>
</evidence>
<evidence type="ECO:0000256" key="2">
    <source>
        <dbReference type="ARBA" id="ARBA00022840"/>
    </source>
</evidence>
<evidence type="ECO:0000256" key="1">
    <source>
        <dbReference type="ARBA" id="ARBA00022741"/>
    </source>
</evidence>
<dbReference type="NCBIfam" id="NF045759">
    <property type="entry name" value="NamurgluKinAmgK"/>
    <property type="match status" value="1"/>
</dbReference>
<dbReference type="InterPro" id="IPR002575">
    <property type="entry name" value="Aminoglycoside_PTrfase"/>
</dbReference>
<comment type="caution">
    <text evidence="4">The sequence shown here is derived from an EMBL/GenBank/DDBJ whole genome shotgun (WGS) entry which is preliminary data.</text>
</comment>